<dbReference type="Proteomes" id="UP000016638">
    <property type="component" value="Unassembled WGS sequence"/>
</dbReference>
<protein>
    <submittedName>
        <fullName evidence="4">PF13204 family protein</fullName>
    </submittedName>
</protein>
<feature type="domain" description="DUF5605" evidence="3">
    <location>
        <begin position="433"/>
        <end position="509"/>
    </location>
</feature>
<name>U2V031_9ACTN</name>
<dbReference type="InterPro" id="IPR013783">
    <property type="entry name" value="Ig-like_fold"/>
</dbReference>
<dbReference type="Pfam" id="PF18310">
    <property type="entry name" value="DUF5605"/>
    <property type="match status" value="1"/>
</dbReference>
<dbReference type="PANTHER" id="PTHR37836">
    <property type="entry name" value="LMO1036 PROTEIN"/>
    <property type="match status" value="1"/>
</dbReference>
<dbReference type="GO" id="GO:0005975">
    <property type="term" value="P:carbohydrate metabolic process"/>
    <property type="evidence" value="ECO:0007669"/>
    <property type="project" value="UniProtKB-ARBA"/>
</dbReference>
<gene>
    <name evidence="4" type="ORF">HMPREF1316_0887</name>
</gene>
<dbReference type="eggNOG" id="COG5512">
    <property type="taxonomic scope" value="Bacteria"/>
</dbReference>
<evidence type="ECO:0000259" key="1">
    <source>
        <dbReference type="Pfam" id="PF13204"/>
    </source>
</evidence>
<dbReference type="SUPFAM" id="SSF51445">
    <property type="entry name" value="(Trans)glycosidases"/>
    <property type="match status" value="1"/>
</dbReference>
<dbReference type="InterPro" id="IPR025277">
    <property type="entry name" value="Apiosidase-like_cat_dom"/>
</dbReference>
<dbReference type="PATRIC" id="fig|1125712.3.peg.2554"/>
<dbReference type="Gene3D" id="3.20.20.80">
    <property type="entry name" value="Glycosidases"/>
    <property type="match status" value="1"/>
</dbReference>
<dbReference type="InterPro" id="IPR041239">
    <property type="entry name" value="DUF5605"/>
</dbReference>
<keyword evidence="5" id="KW-1185">Reference proteome</keyword>
<dbReference type="Pfam" id="PF13204">
    <property type="entry name" value="Apiosidase"/>
    <property type="match status" value="1"/>
</dbReference>
<evidence type="ECO:0000259" key="2">
    <source>
        <dbReference type="Pfam" id="PF16586"/>
    </source>
</evidence>
<accession>U2V031</accession>
<comment type="caution">
    <text evidence="4">The sequence shown here is derived from an EMBL/GenBank/DDBJ whole genome shotgun (WGS) entry which is preliminary data.</text>
</comment>
<dbReference type="PANTHER" id="PTHR37836:SF2">
    <property type="entry name" value="DUF4038 DOMAIN-CONTAINING PROTEIN"/>
    <property type="match status" value="1"/>
</dbReference>
<dbReference type="InterPro" id="IPR017853">
    <property type="entry name" value="GH"/>
</dbReference>
<dbReference type="Gene3D" id="2.60.40.3950">
    <property type="match status" value="1"/>
</dbReference>
<dbReference type="EMBL" id="AWEZ01000073">
    <property type="protein sequence ID" value="ERL06046.1"/>
    <property type="molecule type" value="Genomic_DNA"/>
</dbReference>
<dbReference type="InterPro" id="IPR032260">
    <property type="entry name" value="DUF5060"/>
</dbReference>
<dbReference type="OrthoDB" id="127163at2"/>
<evidence type="ECO:0000313" key="4">
    <source>
        <dbReference type="EMBL" id="ERL06046.1"/>
    </source>
</evidence>
<evidence type="ECO:0000313" key="5">
    <source>
        <dbReference type="Proteomes" id="UP000016638"/>
    </source>
</evidence>
<reference evidence="4 5" key="1">
    <citation type="submission" date="2013-08" db="EMBL/GenBank/DDBJ databases">
        <authorList>
            <person name="Durkin A.S."/>
            <person name="Haft D.R."/>
            <person name="McCorrison J."/>
            <person name="Torralba M."/>
            <person name="Gillis M."/>
            <person name="Haft D.H."/>
            <person name="Methe B."/>
            <person name="Sutton G."/>
            <person name="Nelson K.E."/>
        </authorList>
    </citation>
    <scope>NUCLEOTIDE SEQUENCE [LARGE SCALE GENOMIC DNA]</scope>
    <source>
        <strain evidence="4 5">F0195</strain>
    </source>
</reference>
<sequence length="511" mass="59223">MNTTKTIEQYKVFDLALAGTSMGNPYQDVRLDATFRRKDNGDSVSVRGFYRGDGRYGIRFMPRSAGSWSYITSSSDRTLDGLKGTLEVSAARPGNHGRVLRAKDVRTTQTVFDTSNDFKFCYEDGTSFLPFGTTCYAWTNQEPEVQEQTVETLAASPFNKVRMCIFPKYYDYNHDDPAMYAFPGAAGRGFDRTRFYEPFWENLDHRLAQLDELGIQADIILLHPYDKPEWGFSRMSKEEDAFYLTYVTRRYAAYKNVWWSLANEFDLLPWKSVEDWDQYARIIMDNDPYGHLRSIHNCRTIFDHSHPWITHVSWQRCDLQRTAECVSELRAQYGKPVVVDECAYEGNINWGWGNLTGQEMTRRFWEGCLRGGYLSHGETFVDRGPKIWWAHGGRLYGDSPARIGFCRSFMESLGEDMDTVPDERGILLGTFTWDITCMANERGGGDDDVVIYFGFFRPSYREFDLPEGKNYSIDVIDTWNMTFETLPGSFEGHVRVDLPSRQYMLLRLRTR</sequence>
<feature type="domain" description="DUF5060" evidence="2">
    <location>
        <begin position="6"/>
        <end position="74"/>
    </location>
</feature>
<dbReference type="STRING" id="1125712.HMPREF1316_0887"/>
<proteinExistence type="predicted"/>
<dbReference type="RefSeq" id="WP_021727431.1">
    <property type="nucleotide sequence ID" value="NZ_AWEZ01000073.1"/>
</dbReference>
<organism evidence="4 5">
    <name type="scientific">Olsenella profusa F0195</name>
    <dbReference type="NCBI Taxonomy" id="1125712"/>
    <lineage>
        <taxon>Bacteria</taxon>
        <taxon>Bacillati</taxon>
        <taxon>Actinomycetota</taxon>
        <taxon>Coriobacteriia</taxon>
        <taxon>Coriobacteriales</taxon>
        <taxon>Atopobiaceae</taxon>
        <taxon>Olsenella</taxon>
    </lineage>
</organism>
<feature type="domain" description="Apiosidase-like catalytic" evidence="1">
    <location>
        <begin position="119"/>
        <end position="372"/>
    </location>
</feature>
<evidence type="ECO:0000259" key="3">
    <source>
        <dbReference type="Pfam" id="PF18310"/>
    </source>
</evidence>
<dbReference type="Gene3D" id="2.60.40.10">
    <property type="entry name" value="Immunoglobulins"/>
    <property type="match status" value="1"/>
</dbReference>
<dbReference type="AlphaFoldDB" id="U2V031"/>
<dbReference type="Pfam" id="PF16586">
    <property type="entry name" value="DUF5060"/>
    <property type="match status" value="1"/>
</dbReference>